<dbReference type="HAMAP" id="MF_01411">
    <property type="entry name" value="LPS_assembly_LptD"/>
    <property type="match status" value="1"/>
</dbReference>
<comment type="similarity">
    <text evidence="1">Belongs to the LptD family.</text>
</comment>
<gene>
    <name evidence="1 3" type="primary">lptD</name>
    <name evidence="3" type="ORF">VAPA_1c54860</name>
</gene>
<evidence type="ECO:0000259" key="2">
    <source>
        <dbReference type="Pfam" id="PF04453"/>
    </source>
</evidence>
<dbReference type="PANTHER" id="PTHR30189:SF1">
    <property type="entry name" value="LPS-ASSEMBLY PROTEIN LPTD"/>
    <property type="match status" value="1"/>
</dbReference>
<keyword evidence="1" id="KW-0732">Signal</keyword>
<dbReference type="InterPro" id="IPR007543">
    <property type="entry name" value="LptD_C"/>
</dbReference>
<comment type="caution">
    <text evidence="1">Lacks conserved residue(s) required for the propagation of feature annotation.</text>
</comment>
<dbReference type="InterPro" id="IPR020889">
    <property type="entry name" value="LipoPS_assembly_LptD"/>
</dbReference>
<dbReference type="KEGG" id="vpd:VAPA_1c54860"/>
<evidence type="ECO:0000313" key="3">
    <source>
        <dbReference type="EMBL" id="AGU52538.1"/>
    </source>
</evidence>
<sequence>MAPCALAALPGETAGLLRNDAAGGLMSRRVALRRSGPPLPLALLSLALLHAHGASAQPAGGLDGPLTLKRTPQLTETLPPAERSQLPSLITGDRLSGRQDLETVVEGHATLRRGEVAITADRLEYYQPDDRARARGNVRVNQAGNVYEGPELELKLETFEGFFNNVRYSFLATGGHGEAQRIDFVDSNVSVARSATYTTCRREDYPGWMPAWLLTAATMTTDTEENVGVATDARLSFMGISTPPIPSVSFPLSNERKSGLLPPTIGIDNTNGIEISQPYYWNIAPNRDATFTPTLMSKRGLNLGSEFRYLEKEYSGSIRMDLMGSDRLVGQRYNETRAAQLQQLANGEIQASDLSFGAPPSTKRWGIWANHHQDFNAKALGLDSLAANININRVSDNDYWRDFTRTPTLAQRQLSNDASLNWSKGDWNGGIRALRYQTLQYSLSPIVPSYDRMPQITANYNKYDWHGFDVSLNLDYTRFRVNTILAGQPGFDINQQSQPDGDRALAIASISRPFITPSSFVIPKLQLNTASYNYYLPQSDVPKLTVNGIQYVNGVPYNPNSLYFFPTSSNRTVPTFSLDSGLIFERDASYFGRAFRQTLEPRAYYVYTPFRNQSMLPNYDSAANDFSFATIYTENAFSGNDRISDTNTLTLGVTSRLIDPATGVEAARFGIAQRLRFSDQRVTLPGGTPVTDRASDLLLGAQINWTPKWSLDTVVQYNPDTRKSERSAITARYNPEPYHNLSAAFRYQAPTTPTATDGNKSFDLGWQWPLNDLWGDKGKDLGPGKGQGGGRWYAVGRLNYSLQDKKLTDGVLGFEYDGCCWIGRVVLQRITTGTVTANTRIMFQLEFVGFSSIGSSPMQTLRTNIQRYQPLRQPTEGPSRFTNYD</sequence>
<feature type="domain" description="LptD C-terminal" evidence="2">
    <location>
        <begin position="362"/>
        <end position="774"/>
    </location>
</feature>
<comment type="function">
    <text evidence="1">Together with LptE, is involved in the assembly of lipopolysaccharide (LPS) at the surface of the outer membrane.</text>
</comment>
<evidence type="ECO:0000313" key="4">
    <source>
        <dbReference type="Proteomes" id="UP000016223"/>
    </source>
</evidence>
<name>T1XIZ2_VARPD</name>
<organism evidence="3 4">
    <name type="scientific">Variovorax paradoxus B4</name>
    <dbReference type="NCBI Taxonomy" id="1246301"/>
    <lineage>
        <taxon>Bacteria</taxon>
        <taxon>Pseudomonadati</taxon>
        <taxon>Pseudomonadota</taxon>
        <taxon>Betaproteobacteria</taxon>
        <taxon>Burkholderiales</taxon>
        <taxon>Comamonadaceae</taxon>
        <taxon>Variovorax</taxon>
    </lineage>
</organism>
<dbReference type="GO" id="GO:0043165">
    <property type="term" value="P:Gram-negative-bacterium-type cell outer membrane assembly"/>
    <property type="evidence" value="ECO:0007669"/>
    <property type="project" value="UniProtKB-UniRule"/>
</dbReference>
<comment type="subcellular location">
    <subcellularLocation>
        <location evidence="1">Cell outer membrane</location>
    </subcellularLocation>
</comment>
<keyword evidence="1" id="KW-0998">Cell outer membrane</keyword>
<accession>T1XIZ2</accession>
<dbReference type="GO" id="GO:0015920">
    <property type="term" value="P:lipopolysaccharide transport"/>
    <property type="evidence" value="ECO:0007669"/>
    <property type="project" value="InterPro"/>
</dbReference>
<dbReference type="AlphaFoldDB" id="T1XIZ2"/>
<dbReference type="GO" id="GO:1990351">
    <property type="term" value="C:transporter complex"/>
    <property type="evidence" value="ECO:0007669"/>
    <property type="project" value="TreeGrafter"/>
</dbReference>
<dbReference type="Gene3D" id="2.60.450.10">
    <property type="entry name" value="Lipopolysaccharide (LPS) transport protein A like domain"/>
    <property type="match status" value="1"/>
</dbReference>
<dbReference type="GO" id="GO:0009279">
    <property type="term" value="C:cell outer membrane"/>
    <property type="evidence" value="ECO:0007669"/>
    <property type="project" value="UniProtKB-SubCell"/>
</dbReference>
<dbReference type="Proteomes" id="UP000016223">
    <property type="component" value="Chromosome 1"/>
</dbReference>
<dbReference type="HOGENOM" id="CLU_009039_0_0_4"/>
<keyword evidence="1" id="KW-0472">Membrane</keyword>
<dbReference type="EMBL" id="CP003911">
    <property type="protein sequence ID" value="AGU52538.1"/>
    <property type="molecule type" value="Genomic_DNA"/>
</dbReference>
<proteinExistence type="inferred from homology"/>
<reference evidence="3 4" key="1">
    <citation type="submission" date="2012-10" db="EMBL/GenBank/DDBJ databases">
        <title>Genome sequence of Variovorax paradoxus B4.</title>
        <authorList>
            <person name="Schuldes J."/>
            <person name="Brandt U."/>
            <person name="Hiessl S."/>
            <person name="Wuebbeler J.H."/>
            <person name="Thuermer A."/>
            <person name="Steinbuechel A."/>
            <person name="Daniel R."/>
        </authorList>
    </citation>
    <scope>NUCLEOTIDE SEQUENCE [LARGE SCALE GENOMIC DNA]</scope>
    <source>
        <strain evidence="3 4">B4</strain>
    </source>
</reference>
<dbReference type="PANTHER" id="PTHR30189">
    <property type="entry name" value="LPS-ASSEMBLY PROTEIN"/>
    <property type="match status" value="1"/>
</dbReference>
<protein>
    <recommendedName>
        <fullName evidence="1">LPS-assembly protein LptD</fullName>
    </recommendedName>
</protein>
<dbReference type="PATRIC" id="fig|1246301.3.peg.5495"/>
<evidence type="ECO:0000256" key="1">
    <source>
        <dbReference type="HAMAP-Rule" id="MF_01411"/>
    </source>
</evidence>
<dbReference type="InterPro" id="IPR050218">
    <property type="entry name" value="LptD"/>
</dbReference>
<comment type="subunit">
    <text evidence="1">Component of the lipopolysaccharide transport and assembly complex. Interacts with LptE and LptA.</text>
</comment>
<dbReference type="Pfam" id="PF04453">
    <property type="entry name" value="LptD"/>
    <property type="match status" value="1"/>
</dbReference>